<evidence type="ECO:0000256" key="4">
    <source>
        <dbReference type="ARBA" id="ARBA00023163"/>
    </source>
</evidence>
<dbReference type="Proteomes" id="UP000274843">
    <property type="component" value="Unassembled WGS sequence"/>
</dbReference>
<dbReference type="EMBL" id="RKHY01000001">
    <property type="protein sequence ID" value="ROS39034.1"/>
    <property type="molecule type" value="Genomic_DNA"/>
</dbReference>
<dbReference type="InterPro" id="IPR005561">
    <property type="entry name" value="ANTAR"/>
</dbReference>
<dbReference type="InterPro" id="IPR011006">
    <property type="entry name" value="CheY-like_superfamily"/>
</dbReference>
<keyword evidence="1" id="KW-0808">Transferase</keyword>
<reference evidence="6 7" key="1">
    <citation type="submission" date="2018-11" db="EMBL/GenBank/DDBJ databases">
        <title>Sequencing the genomes of 1000 actinobacteria strains.</title>
        <authorList>
            <person name="Klenk H.-P."/>
        </authorList>
    </citation>
    <scope>NUCLEOTIDE SEQUENCE [LARGE SCALE GENOMIC DNA]</scope>
    <source>
        <strain evidence="6 7">DSM 44348</strain>
    </source>
</reference>
<keyword evidence="7" id="KW-1185">Reference proteome</keyword>
<dbReference type="Gene3D" id="3.30.450.40">
    <property type="match status" value="1"/>
</dbReference>
<dbReference type="InterPro" id="IPR029016">
    <property type="entry name" value="GAF-like_dom_sf"/>
</dbReference>
<dbReference type="AlphaFoldDB" id="A0A3N2GQZ9"/>
<proteinExistence type="predicted"/>
<dbReference type="GO" id="GO:0016301">
    <property type="term" value="F:kinase activity"/>
    <property type="evidence" value="ECO:0007669"/>
    <property type="project" value="UniProtKB-KW"/>
</dbReference>
<dbReference type="PIRSF" id="PIRSF036625">
    <property type="entry name" value="GAF_ANTAR"/>
    <property type="match status" value="1"/>
</dbReference>
<keyword evidence="4" id="KW-0804">Transcription</keyword>
<evidence type="ECO:0000313" key="6">
    <source>
        <dbReference type="EMBL" id="ROS39034.1"/>
    </source>
</evidence>
<evidence type="ECO:0000256" key="2">
    <source>
        <dbReference type="ARBA" id="ARBA00022777"/>
    </source>
</evidence>
<keyword evidence="2" id="KW-0418">Kinase</keyword>
<dbReference type="Pfam" id="PF13185">
    <property type="entry name" value="GAF_2"/>
    <property type="match status" value="1"/>
</dbReference>
<comment type="caution">
    <text evidence="6">The sequence shown here is derived from an EMBL/GenBank/DDBJ whole genome shotgun (WGS) entry which is preliminary data.</text>
</comment>
<name>A0A3N2GQZ9_9PSEU</name>
<organism evidence="6 7">
    <name type="scientific">Amycolatopsis thermoflava</name>
    <dbReference type="NCBI Taxonomy" id="84480"/>
    <lineage>
        <taxon>Bacteria</taxon>
        <taxon>Bacillati</taxon>
        <taxon>Actinomycetota</taxon>
        <taxon>Actinomycetes</taxon>
        <taxon>Pseudonocardiales</taxon>
        <taxon>Pseudonocardiaceae</taxon>
        <taxon>Amycolatopsis</taxon>
        <taxon>Amycolatopsis methanolica group</taxon>
    </lineage>
</organism>
<evidence type="ECO:0000313" key="7">
    <source>
        <dbReference type="Proteomes" id="UP000274843"/>
    </source>
</evidence>
<dbReference type="SMART" id="SM00065">
    <property type="entry name" value="GAF"/>
    <property type="match status" value="1"/>
</dbReference>
<evidence type="ECO:0000259" key="5">
    <source>
        <dbReference type="PROSITE" id="PS50921"/>
    </source>
</evidence>
<evidence type="ECO:0000256" key="3">
    <source>
        <dbReference type="ARBA" id="ARBA00023015"/>
    </source>
</evidence>
<dbReference type="SUPFAM" id="SSF55781">
    <property type="entry name" value="GAF domain-like"/>
    <property type="match status" value="1"/>
</dbReference>
<dbReference type="Pfam" id="PF03861">
    <property type="entry name" value="ANTAR"/>
    <property type="match status" value="1"/>
</dbReference>
<dbReference type="InterPro" id="IPR036388">
    <property type="entry name" value="WH-like_DNA-bd_sf"/>
</dbReference>
<protein>
    <submittedName>
        <fullName evidence="6">GAF domain-containing protein</fullName>
    </submittedName>
</protein>
<dbReference type="InterPro" id="IPR003018">
    <property type="entry name" value="GAF"/>
</dbReference>
<dbReference type="PROSITE" id="PS50921">
    <property type="entry name" value="ANTAR"/>
    <property type="match status" value="1"/>
</dbReference>
<dbReference type="InterPro" id="IPR012074">
    <property type="entry name" value="GAF_ANTAR"/>
</dbReference>
<dbReference type="Gene3D" id="1.10.10.10">
    <property type="entry name" value="Winged helix-like DNA-binding domain superfamily/Winged helix DNA-binding domain"/>
    <property type="match status" value="1"/>
</dbReference>
<dbReference type="GO" id="GO:0003723">
    <property type="term" value="F:RNA binding"/>
    <property type="evidence" value="ECO:0007669"/>
    <property type="project" value="InterPro"/>
</dbReference>
<evidence type="ECO:0000256" key="1">
    <source>
        <dbReference type="ARBA" id="ARBA00022679"/>
    </source>
</evidence>
<sequence>MHETVQVTDELIKPADLELADALSAVVRTLEPEPDVEQTVANIVQAVAATVPGTEDAGISLLESGSLKSVAPSSERVSQLDQLQHKLGEGPCVDAVFTDIVYRTSDIAADERWPKFGYAAAELGINSMLAVRLFTGKTLLGALNLYSTQPSAFDDSAEHVAGLFAAHAAVALAGSRAQAQLRNALESRDVISMAKGILMERHQVTDDQAFDLLVRASQNTNRKLHEVARWLVTGTNNAINENG</sequence>
<gene>
    <name evidence="6" type="ORF">EDD35_1327</name>
</gene>
<dbReference type="SMART" id="SM01012">
    <property type="entry name" value="ANTAR"/>
    <property type="match status" value="1"/>
</dbReference>
<feature type="domain" description="ANTAR" evidence="5">
    <location>
        <begin position="171"/>
        <end position="232"/>
    </location>
</feature>
<accession>A0A3N2GQZ9</accession>
<dbReference type="SUPFAM" id="SSF52172">
    <property type="entry name" value="CheY-like"/>
    <property type="match status" value="1"/>
</dbReference>
<keyword evidence="3" id="KW-0805">Transcription regulation</keyword>